<dbReference type="AlphaFoldDB" id="A0A1I6G719"/>
<protein>
    <recommendedName>
        <fullName evidence="1">Amidohydrolase-related domain-containing protein</fullName>
    </recommendedName>
</protein>
<sequence>MLELNHGFRVVDVHARLDPDSEESVATRGREISPERLERELHQAGVVRAVVSPGRRAEGEGYLRANNAVARMSVDRPFLAFARVNGPRDPSGRATARLRNLTASRDESHADPEDIEQYAYDDRFHGFTLAPAVDGLPDEETLDQLADVGLPALVHVGREFTPEDAAETLLDRGFPVVFAAFGGYPLDRDLMNRSIDLLDRYDDLYLETSFVRFRGVVERALLEHPDRVMFGSGVPEAHPNVGVMEILTLDVSEDAMRRAFSKNAARVIPQLAPGEQS</sequence>
<dbReference type="Pfam" id="PF04909">
    <property type="entry name" value="Amidohydro_2"/>
    <property type="match status" value="1"/>
</dbReference>
<accession>A0A1I6G719</accession>
<evidence type="ECO:0000313" key="2">
    <source>
        <dbReference type="EMBL" id="SFR37982.1"/>
    </source>
</evidence>
<dbReference type="InterPro" id="IPR032466">
    <property type="entry name" value="Metal_Hydrolase"/>
</dbReference>
<keyword evidence="3" id="KW-1185">Reference proteome</keyword>
<dbReference type="EMBL" id="FOYS01000001">
    <property type="protein sequence ID" value="SFR37982.1"/>
    <property type="molecule type" value="Genomic_DNA"/>
</dbReference>
<dbReference type="SUPFAM" id="SSF51556">
    <property type="entry name" value="Metallo-dependent hydrolases"/>
    <property type="match status" value="1"/>
</dbReference>
<proteinExistence type="predicted"/>
<evidence type="ECO:0000313" key="3">
    <source>
        <dbReference type="Proteomes" id="UP000243250"/>
    </source>
</evidence>
<gene>
    <name evidence="2" type="ORF">SAMN04488124_0965</name>
</gene>
<dbReference type="Gene3D" id="3.20.20.140">
    <property type="entry name" value="Metal-dependent hydrolases"/>
    <property type="match status" value="1"/>
</dbReference>
<dbReference type="OrthoDB" id="259294at2157"/>
<dbReference type="GO" id="GO:0016787">
    <property type="term" value="F:hydrolase activity"/>
    <property type="evidence" value="ECO:0007669"/>
    <property type="project" value="InterPro"/>
</dbReference>
<evidence type="ECO:0000259" key="1">
    <source>
        <dbReference type="Pfam" id="PF04909"/>
    </source>
</evidence>
<name>A0A1I6G719_9EURY</name>
<reference evidence="3" key="1">
    <citation type="submission" date="2016-10" db="EMBL/GenBank/DDBJ databases">
        <authorList>
            <person name="Varghese N."/>
            <person name="Submissions S."/>
        </authorList>
    </citation>
    <scope>NUCLEOTIDE SEQUENCE [LARGE SCALE GENOMIC DNA]</scope>
    <source>
        <strain evidence="3">CGMCC 1.8711</strain>
    </source>
</reference>
<feature type="domain" description="Amidohydrolase-related" evidence="1">
    <location>
        <begin position="92"/>
        <end position="268"/>
    </location>
</feature>
<dbReference type="Proteomes" id="UP000243250">
    <property type="component" value="Unassembled WGS sequence"/>
</dbReference>
<organism evidence="2 3">
    <name type="scientific">Halogeometricum limi</name>
    <dbReference type="NCBI Taxonomy" id="555875"/>
    <lineage>
        <taxon>Archaea</taxon>
        <taxon>Methanobacteriati</taxon>
        <taxon>Methanobacteriota</taxon>
        <taxon>Stenosarchaea group</taxon>
        <taxon>Halobacteria</taxon>
        <taxon>Halobacteriales</taxon>
        <taxon>Haloferacaceae</taxon>
        <taxon>Halogeometricum</taxon>
    </lineage>
</organism>
<dbReference type="InterPro" id="IPR006680">
    <property type="entry name" value="Amidohydro-rel"/>
</dbReference>
<dbReference type="RefSeq" id="WP_089877212.1">
    <property type="nucleotide sequence ID" value="NZ_FOYS01000001.1"/>
</dbReference>